<evidence type="ECO:0000313" key="2">
    <source>
        <dbReference type="EMBL" id="KAL0197297.1"/>
    </source>
</evidence>
<feature type="region of interest" description="Disordered" evidence="1">
    <location>
        <begin position="1"/>
        <end position="101"/>
    </location>
</feature>
<feature type="compositionally biased region" description="Basic residues" evidence="1">
    <location>
        <begin position="48"/>
        <end position="60"/>
    </location>
</feature>
<feature type="compositionally biased region" description="Basic residues" evidence="1">
    <location>
        <begin position="80"/>
        <end position="99"/>
    </location>
</feature>
<dbReference type="Proteomes" id="UP001529510">
    <property type="component" value="Unassembled WGS sequence"/>
</dbReference>
<gene>
    <name evidence="2" type="ORF">M9458_005837</name>
</gene>
<dbReference type="EMBL" id="JAMKFB020000003">
    <property type="protein sequence ID" value="KAL0197297.1"/>
    <property type="molecule type" value="Genomic_DNA"/>
</dbReference>
<name>A0ABD0RFI5_CIRMR</name>
<comment type="caution">
    <text evidence="2">The sequence shown here is derived from an EMBL/GenBank/DDBJ whole genome shotgun (WGS) entry which is preliminary data.</text>
</comment>
<sequence length="129" mass="14195">SAPAAQVNPFQVNQPQPPTLNQMRVSPMMGMSGQGFSIAQRSNEPFRPHLHGTRGRHGSSRARGPNAKHGDPSLHVHAPAAHKRRAAANRRSSTSRRHNQPLLVVRNKTCLPETYTDLSPIPFPMIQTT</sequence>
<dbReference type="AlphaFoldDB" id="A0ABD0RFI5"/>
<protein>
    <submittedName>
        <fullName evidence="2">Uncharacterized protein</fullName>
    </submittedName>
</protein>
<proteinExistence type="predicted"/>
<reference evidence="2 3" key="1">
    <citation type="submission" date="2024-05" db="EMBL/GenBank/DDBJ databases">
        <title>Genome sequencing and assembly of Indian major carp, Cirrhinus mrigala (Hamilton, 1822).</title>
        <authorList>
            <person name="Mohindra V."/>
            <person name="Chowdhury L.M."/>
            <person name="Lal K."/>
            <person name="Jena J.K."/>
        </authorList>
    </citation>
    <scope>NUCLEOTIDE SEQUENCE [LARGE SCALE GENOMIC DNA]</scope>
    <source>
        <strain evidence="2">CM1030</strain>
        <tissue evidence="2">Blood</tissue>
    </source>
</reference>
<evidence type="ECO:0000256" key="1">
    <source>
        <dbReference type="SAM" id="MobiDB-lite"/>
    </source>
</evidence>
<feature type="non-terminal residue" evidence="2">
    <location>
        <position position="1"/>
    </location>
</feature>
<organism evidence="2 3">
    <name type="scientific">Cirrhinus mrigala</name>
    <name type="common">Mrigala</name>
    <dbReference type="NCBI Taxonomy" id="683832"/>
    <lineage>
        <taxon>Eukaryota</taxon>
        <taxon>Metazoa</taxon>
        <taxon>Chordata</taxon>
        <taxon>Craniata</taxon>
        <taxon>Vertebrata</taxon>
        <taxon>Euteleostomi</taxon>
        <taxon>Actinopterygii</taxon>
        <taxon>Neopterygii</taxon>
        <taxon>Teleostei</taxon>
        <taxon>Ostariophysi</taxon>
        <taxon>Cypriniformes</taxon>
        <taxon>Cyprinidae</taxon>
        <taxon>Labeoninae</taxon>
        <taxon>Labeonini</taxon>
        <taxon>Cirrhinus</taxon>
    </lineage>
</organism>
<feature type="compositionally biased region" description="Polar residues" evidence="1">
    <location>
        <begin position="34"/>
        <end position="43"/>
    </location>
</feature>
<evidence type="ECO:0000313" key="3">
    <source>
        <dbReference type="Proteomes" id="UP001529510"/>
    </source>
</evidence>
<feature type="compositionally biased region" description="Low complexity" evidence="1">
    <location>
        <begin position="1"/>
        <end position="14"/>
    </location>
</feature>
<keyword evidence="3" id="KW-1185">Reference proteome</keyword>
<accession>A0ABD0RFI5</accession>